<sequence length="484" mass="55336">MTIFADNRHNRTKEVHFMVKELDLTELHVNHDVKTLHQNGKSRRDKVPFAHLGVYKVSTRDANEAIKRVEAALIPELIPMRHQRMAASAFAFFRGTAEVMAGDMVHQTRSKINVVASGDAHIGNFGFYASPERRLLFDLNDFDEAGVNSFEFDLKRLLVSIVLAGEANQFKDSKLIKLVERASEVYQFGINKAMSFNTLDRFYVSSEIHELFREMQVDAEPIAFVQPIIKKAMQHNSERVVDKFTTTDALGHVMFRDVPPKSIHVTDETYKAIETGINDYRQTTRPDVNLLLSNYHVTDIIRHSVGVGSFGTRCYLVLFTSNDNSHLVLQVKEALPTREFILPDKKRITLAQEIDEGQRIIDAQRILQKASDPFLGHFNLNDHSYYVRQFRDMKESIDLTTLDWQNFKLYAQACAYLLALSHAQSPTVPTIQGYIGNKAEFNTAMSEWTAEYVNQVKQDYQNFVEALANHQFEPVTPTTDNPDN</sequence>
<dbReference type="Proteomes" id="UP000051672">
    <property type="component" value="Unassembled WGS sequence"/>
</dbReference>
<dbReference type="InterPro" id="IPR018721">
    <property type="entry name" value="DUF2252"/>
</dbReference>
<dbReference type="EMBL" id="AYZQ01000003">
    <property type="protein sequence ID" value="KRM71688.1"/>
    <property type="molecule type" value="Genomic_DNA"/>
</dbReference>
<dbReference type="PANTHER" id="PTHR39441:SF1">
    <property type="entry name" value="DUF2252 DOMAIN-CONTAINING PROTEIN"/>
    <property type="match status" value="1"/>
</dbReference>
<keyword evidence="2" id="KW-1185">Reference proteome</keyword>
<evidence type="ECO:0000313" key="1">
    <source>
        <dbReference type="EMBL" id="KRM71688.1"/>
    </source>
</evidence>
<reference evidence="1 2" key="1">
    <citation type="journal article" date="2015" name="Genome Announc.">
        <title>Expanding the biotechnology potential of lactobacilli through comparative genomics of 213 strains and associated genera.</title>
        <authorList>
            <person name="Sun Z."/>
            <person name="Harris H.M."/>
            <person name="McCann A."/>
            <person name="Guo C."/>
            <person name="Argimon S."/>
            <person name="Zhang W."/>
            <person name="Yang X."/>
            <person name="Jeffery I.B."/>
            <person name="Cooney J.C."/>
            <person name="Kagawa T.F."/>
            <person name="Liu W."/>
            <person name="Song Y."/>
            <person name="Salvetti E."/>
            <person name="Wrobel A."/>
            <person name="Rasinkangas P."/>
            <person name="Parkhill J."/>
            <person name="Rea M.C."/>
            <person name="O'Sullivan O."/>
            <person name="Ritari J."/>
            <person name="Douillard F.P."/>
            <person name="Paul Ross R."/>
            <person name="Yang R."/>
            <person name="Briner A.E."/>
            <person name="Felis G.E."/>
            <person name="de Vos W.M."/>
            <person name="Barrangou R."/>
            <person name="Klaenhammer T.R."/>
            <person name="Caufield P.W."/>
            <person name="Cui Y."/>
            <person name="Zhang H."/>
            <person name="O'Toole P.W."/>
        </authorList>
    </citation>
    <scope>NUCLEOTIDE SEQUENCE [LARGE SCALE GENOMIC DNA]</scope>
    <source>
        <strain evidence="1 2">DSM 23927</strain>
    </source>
</reference>
<dbReference type="AlphaFoldDB" id="A0A0R2AWB6"/>
<comment type="caution">
    <text evidence="1">The sequence shown here is derived from an EMBL/GenBank/DDBJ whole genome shotgun (WGS) entry which is preliminary data.</text>
</comment>
<dbReference type="PANTHER" id="PTHR39441">
    <property type="entry name" value="DUF2252 DOMAIN-CONTAINING PROTEIN"/>
    <property type="match status" value="1"/>
</dbReference>
<gene>
    <name evidence="1" type="ORF">FC34_GL001345</name>
</gene>
<evidence type="ECO:0008006" key="3">
    <source>
        <dbReference type="Google" id="ProtNLM"/>
    </source>
</evidence>
<dbReference type="PATRIC" id="fig|1423727.3.peg.1365"/>
<name>A0A0R2AWB6_9LACO</name>
<protein>
    <recommendedName>
        <fullName evidence="3">DUF2252 domain-containing protein</fullName>
    </recommendedName>
</protein>
<evidence type="ECO:0000313" key="2">
    <source>
        <dbReference type="Proteomes" id="UP000051672"/>
    </source>
</evidence>
<dbReference type="Pfam" id="PF10009">
    <property type="entry name" value="DUF2252"/>
    <property type="match status" value="1"/>
</dbReference>
<proteinExistence type="predicted"/>
<accession>A0A0R2AWB6</accession>
<organism evidence="1 2">
    <name type="scientific">Lacticaseibacillus brantae DSM 23927</name>
    <dbReference type="NCBI Taxonomy" id="1423727"/>
    <lineage>
        <taxon>Bacteria</taxon>
        <taxon>Bacillati</taxon>
        <taxon>Bacillota</taxon>
        <taxon>Bacilli</taxon>
        <taxon>Lactobacillales</taxon>
        <taxon>Lactobacillaceae</taxon>
        <taxon>Lacticaseibacillus</taxon>
    </lineage>
</organism>